<sequence length="163" mass="17337">MNMHRIAIAIAAALALAACSQPGSEAADRAAIHDLLMDYGKTIDARDFDGFAALFASDGVYVGGAGGETRGTEAGAAMKQTFAENALGFGELNFHVFFNEQVELTGPDSATATSKSFFMVPGEDGAPKPALMAEYHDTIVRQDGKWKFSRREVHGLLPAPARR</sequence>
<dbReference type="InterPro" id="IPR032710">
    <property type="entry name" value="NTF2-like_dom_sf"/>
</dbReference>
<dbReference type="AlphaFoldDB" id="A0A6I4T0M9"/>
<dbReference type="Proteomes" id="UP000433652">
    <property type="component" value="Unassembled WGS sequence"/>
</dbReference>
<dbReference type="InterPro" id="IPR011944">
    <property type="entry name" value="Steroid_delta5-4_isomerase"/>
</dbReference>
<evidence type="ECO:0000259" key="2">
    <source>
        <dbReference type="Pfam" id="PF13577"/>
    </source>
</evidence>
<evidence type="ECO:0000313" key="3">
    <source>
        <dbReference type="EMBL" id="MXO60807.1"/>
    </source>
</evidence>
<evidence type="ECO:0000256" key="1">
    <source>
        <dbReference type="SAM" id="SignalP"/>
    </source>
</evidence>
<evidence type="ECO:0000313" key="4">
    <source>
        <dbReference type="Proteomes" id="UP000433652"/>
    </source>
</evidence>
<dbReference type="InterPro" id="IPR037401">
    <property type="entry name" value="SnoaL-like"/>
</dbReference>
<reference evidence="3 4" key="1">
    <citation type="submission" date="2019-12" db="EMBL/GenBank/DDBJ databases">
        <title>Genomic-based taxomic classification of the family Erythrobacteraceae.</title>
        <authorList>
            <person name="Xu L."/>
        </authorList>
    </citation>
    <scope>NUCLEOTIDE SEQUENCE [LARGE SCALE GENOMIC DNA]</scope>
    <source>
        <strain evidence="3 4">MCCC 1K01500</strain>
    </source>
</reference>
<protein>
    <submittedName>
        <fullName evidence="3">SgcJ/EcaC family oxidoreductase</fullName>
    </submittedName>
</protein>
<keyword evidence="1" id="KW-0732">Signal</keyword>
<accession>A0A6I4T0M9</accession>
<feature type="chain" id="PRO_5026037100" evidence="1">
    <location>
        <begin position="27"/>
        <end position="163"/>
    </location>
</feature>
<gene>
    <name evidence="3" type="ORF">GRI89_14795</name>
</gene>
<name>A0A6I4T0M9_9SPHN</name>
<dbReference type="Pfam" id="PF13577">
    <property type="entry name" value="SnoaL_4"/>
    <property type="match status" value="1"/>
</dbReference>
<keyword evidence="4" id="KW-1185">Reference proteome</keyword>
<dbReference type="SUPFAM" id="SSF54427">
    <property type="entry name" value="NTF2-like"/>
    <property type="match status" value="1"/>
</dbReference>
<dbReference type="CDD" id="cd00531">
    <property type="entry name" value="NTF2_like"/>
    <property type="match status" value="1"/>
</dbReference>
<proteinExistence type="predicted"/>
<feature type="domain" description="SnoaL-like" evidence="2">
    <location>
        <begin position="25"/>
        <end position="151"/>
    </location>
</feature>
<dbReference type="EMBL" id="WTYM01000057">
    <property type="protein sequence ID" value="MXO60807.1"/>
    <property type="molecule type" value="Genomic_DNA"/>
</dbReference>
<comment type="caution">
    <text evidence="3">The sequence shown here is derived from an EMBL/GenBank/DDBJ whole genome shotgun (WGS) entry which is preliminary data.</text>
</comment>
<dbReference type="NCBIfam" id="TIGR02246">
    <property type="entry name" value="SgcJ/EcaC family oxidoreductase"/>
    <property type="match status" value="1"/>
</dbReference>
<dbReference type="PROSITE" id="PS51257">
    <property type="entry name" value="PROKAR_LIPOPROTEIN"/>
    <property type="match status" value="1"/>
</dbReference>
<organism evidence="3 4">
    <name type="scientific">Croceibacterium salegens</name>
    <dbReference type="NCBI Taxonomy" id="1737568"/>
    <lineage>
        <taxon>Bacteria</taxon>
        <taxon>Pseudomonadati</taxon>
        <taxon>Pseudomonadota</taxon>
        <taxon>Alphaproteobacteria</taxon>
        <taxon>Sphingomonadales</taxon>
        <taxon>Erythrobacteraceae</taxon>
        <taxon>Croceibacterium</taxon>
    </lineage>
</organism>
<feature type="signal peptide" evidence="1">
    <location>
        <begin position="1"/>
        <end position="26"/>
    </location>
</feature>
<dbReference type="Gene3D" id="3.10.450.50">
    <property type="match status" value="1"/>
</dbReference>
<dbReference type="OrthoDB" id="2860904at2"/>